<dbReference type="HOGENOM" id="CLU_2685036_0_0_6"/>
<dbReference type="AlphaFoldDB" id="V9VB84"/>
<sequence length="85" mass="9549">MARAAGISATSVDKIWAANDLEPHLTRTFKRPNDPHFEEKFWDVIGLYLDPPDKALVLCCDENSQVQALERTQPGFALTIGHIRT</sequence>
<reference evidence="1 2" key="1">
    <citation type="submission" date="2013-12" db="EMBL/GenBank/DDBJ databases">
        <title>Complete Genomes of Pseudomonas monteilii SB3078 and SB3101, two Benzene, Toluene and Ethylbenzene Degrading Bacteria used for Bioaugmentation.</title>
        <authorList>
            <person name="Dueholm M.S."/>
            <person name="Albertsen M."/>
            <person name="D'Imperio S."/>
            <person name="Tale V.P."/>
            <person name="Lewis D."/>
            <person name="Nilsen P.H."/>
            <person name="Nielsen J.L."/>
        </authorList>
    </citation>
    <scope>NUCLEOTIDE SEQUENCE [LARGE SCALE GENOMIC DNA]</scope>
    <source>
        <strain evidence="1 2">SB3101</strain>
    </source>
</reference>
<gene>
    <name evidence="1" type="ORF">X970_19450</name>
</gene>
<evidence type="ECO:0008006" key="3">
    <source>
        <dbReference type="Google" id="ProtNLM"/>
    </source>
</evidence>
<dbReference type="Proteomes" id="UP000018660">
    <property type="component" value="Chromosome"/>
</dbReference>
<protein>
    <recommendedName>
        <fullName evidence="3">Transposase</fullName>
    </recommendedName>
</protein>
<dbReference type="KEGG" id="pmot:X970_19450"/>
<proteinExistence type="predicted"/>
<dbReference type="EMBL" id="CP006979">
    <property type="protein sequence ID" value="AHC91165.1"/>
    <property type="molecule type" value="Genomic_DNA"/>
</dbReference>
<evidence type="ECO:0000313" key="2">
    <source>
        <dbReference type="Proteomes" id="UP000018660"/>
    </source>
</evidence>
<accession>V9VB84</accession>
<evidence type="ECO:0000313" key="1">
    <source>
        <dbReference type="EMBL" id="AHC91165.1"/>
    </source>
</evidence>
<name>V9VB84_9PSED</name>
<organism evidence="1 2">
    <name type="scientific">Pseudomonas monteilii SB3101</name>
    <dbReference type="NCBI Taxonomy" id="1435058"/>
    <lineage>
        <taxon>Bacteria</taxon>
        <taxon>Pseudomonadati</taxon>
        <taxon>Pseudomonadota</taxon>
        <taxon>Gammaproteobacteria</taxon>
        <taxon>Pseudomonadales</taxon>
        <taxon>Pseudomonadaceae</taxon>
        <taxon>Pseudomonas</taxon>
    </lineage>
</organism>